<dbReference type="GO" id="GO:0003677">
    <property type="term" value="F:DNA binding"/>
    <property type="evidence" value="ECO:0007669"/>
    <property type="project" value="UniProtKB-KW"/>
</dbReference>
<evidence type="ECO:0000256" key="1">
    <source>
        <dbReference type="ARBA" id="ARBA00010923"/>
    </source>
</evidence>
<comment type="similarity">
    <text evidence="1">Belongs to the type-I restriction system S methylase family.</text>
</comment>
<accession>C6R861</accession>
<dbReference type="InterPro" id="IPR052021">
    <property type="entry name" value="Type-I_RS_S_subunit"/>
</dbReference>
<dbReference type="GO" id="GO:0009307">
    <property type="term" value="P:DNA restriction-modification system"/>
    <property type="evidence" value="ECO:0007669"/>
    <property type="project" value="UniProtKB-KW"/>
</dbReference>
<feature type="coiled-coil region" evidence="4">
    <location>
        <begin position="332"/>
        <end position="359"/>
    </location>
</feature>
<evidence type="ECO:0000256" key="4">
    <source>
        <dbReference type="SAM" id="Coils"/>
    </source>
</evidence>
<protein>
    <submittedName>
        <fullName evidence="6">Type I restriction modification DNA specificity domain protein</fullName>
    </submittedName>
</protein>
<reference evidence="6 7" key="1">
    <citation type="submission" date="2009-06" db="EMBL/GenBank/DDBJ databases">
        <authorList>
            <person name="Dodson R."/>
            <person name="Sebastian Y."/>
            <person name="Madupu R."/>
            <person name="Durkin A.S."/>
            <person name="Torralba M."/>
            <person name="Methe B."/>
            <person name="Sutton G.G."/>
            <person name="Strausberg R.L."/>
            <person name="Nelson K.E."/>
        </authorList>
    </citation>
    <scope>NUCLEOTIDE SEQUENCE [LARGE SCALE GENOMIC DNA]</scope>
    <source>
        <strain evidence="6 7">SK141</strain>
    </source>
</reference>
<keyword evidence="4" id="KW-0175">Coiled coil</keyword>
<proteinExistence type="inferred from homology"/>
<dbReference type="EMBL" id="ACVP01000011">
    <property type="protein sequence ID" value="EET77860.1"/>
    <property type="molecule type" value="Genomic_DNA"/>
</dbReference>
<dbReference type="REBASE" id="440847">
    <property type="entry name" value="S.Ctu141ORF2171P"/>
</dbReference>
<sequence length="372" mass="41556">MTTLTQLIEQYCSDGVEYVKLGDVATVKAGSSVSKQKIAESAGIYPVINSGREPLGFIAEFNSTDPIGITTRGAGVGFVSWTEGPHFKGNLNYNVKVNSDIVSDRFLFFTLKEHGQSIRDLCSFAGIPALNLKSIKTLAFPLPPREVQDAIVERLDALAALIESLDSEIALREKRFEYFREQLLTFDESDGVEYVKLGEVAGYSPLRVDSADLNADTFVGVDNLLKDRGGKALSEHGPNTKRSTKYQVGDVLIGNIRPYLRKIWHATNEGGCSGDVLAIHPSKVDARFLYWTLFGDEFWHYNNNFSRGGKMPRGDKAAILAYQFPLPSLEVQQDIADKLDTMQALIDNLKKERELRKTQFEYHREKLLTFNS</sequence>
<dbReference type="CDD" id="cd17291">
    <property type="entry name" value="RMtype1_S_MgeORF438P-TRD-CR_like"/>
    <property type="match status" value="1"/>
</dbReference>
<dbReference type="AlphaFoldDB" id="C6R861"/>
<evidence type="ECO:0000259" key="5">
    <source>
        <dbReference type="Pfam" id="PF01420"/>
    </source>
</evidence>
<dbReference type="PANTHER" id="PTHR30408">
    <property type="entry name" value="TYPE-1 RESTRICTION ENZYME ECOKI SPECIFICITY PROTEIN"/>
    <property type="match status" value="1"/>
</dbReference>
<evidence type="ECO:0000256" key="3">
    <source>
        <dbReference type="ARBA" id="ARBA00023125"/>
    </source>
</evidence>
<dbReference type="PANTHER" id="PTHR30408:SF12">
    <property type="entry name" value="TYPE I RESTRICTION ENZYME MJAVIII SPECIFICITY SUBUNIT"/>
    <property type="match status" value="1"/>
</dbReference>
<name>C6R861_9CORY</name>
<gene>
    <name evidence="6" type="ORF">CORTU0001_2172</name>
</gene>
<keyword evidence="2" id="KW-0680">Restriction system</keyword>
<dbReference type="InterPro" id="IPR044946">
    <property type="entry name" value="Restrct_endonuc_typeI_TRD_sf"/>
</dbReference>
<dbReference type="Pfam" id="PF01420">
    <property type="entry name" value="Methylase_S"/>
    <property type="match status" value="2"/>
</dbReference>
<evidence type="ECO:0000313" key="6">
    <source>
        <dbReference type="EMBL" id="EET77860.1"/>
    </source>
</evidence>
<comment type="caution">
    <text evidence="6">The sequence shown here is derived from an EMBL/GenBank/DDBJ whole genome shotgun (WGS) entry which is preliminary data.</text>
</comment>
<dbReference type="RefSeq" id="WP_005327403.1">
    <property type="nucleotide sequence ID" value="NZ_ACVP01000011.1"/>
</dbReference>
<feature type="domain" description="Type I restriction modification DNA specificity" evidence="5">
    <location>
        <begin position="15"/>
        <end position="163"/>
    </location>
</feature>
<evidence type="ECO:0000313" key="7">
    <source>
        <dbReference type="Proteomes" id="UP000004384"/>
    </source>
</evidence>
<keyword evidence="3" id="KW-0238">DNA-binding</keyword>
<evidence type="ECO:0000256" key="2">
    <source>
        <dbReference type="ARBA" id="ARBA00022747"/>
    </source>
</evidence>
<organism evidence="6 7">
    <name type="scientific">Corynebacterium tuberculostearicum SK141</name>
    <dbReference type="NCBI Taxonomy" id="553206"/>
    <lineage>
        <taxon>Bacteria</taxon>
        <taxon>Bacillati</taxon>
        <taxon>Actinomycetota</taxon>
        <taxon>Actinomycetes</taxon>
        <taxon>Mycobacteriales</taxon>
        <taxon>Corynebacteriaceae</taxon>
        <taxon>Corynebacterium</taxon>
    </lineage>
</organism>
<dbReference type="Proteomes" id="UP000004384">
    <property type="component" value="Unassembled WGS sequence"/>
</dbReference>
<dbReference type="Gene3D" id="3.90.220.20">
    <property type="entry name" value="DNA methylase specificity domains"/>
    <property type="match status" value="2"/>
</dbReference>
<dbReference type="SUPFAM" id="SSF116734">
    <property type="entry name" value="DNA methylase specificity domain"/>
    <property type="match status" value="2"/>
</dbReference>
<feature type="domain" description="Type I restriction modification DNA specificity" evidence="5">
    <location>
        <begin position="234"/>
        <end position="352"/>
    </location>
</feature>
<dbReference type="InterPro" id="IPR000055">
    <property type="entry name" value="Restrct_endonuc_typeI_TRD"/>
</dbReference>